<evidence type="ECO:0000313" key="3">
    <source>
        <dbReference type="Proteomes" id="UP001164743"/>
    </source>
</evidence>
<proteinExistence type="predicted"/>
<dbReference type="EMBL" id="CP110435">
    <property type="protein sequence ID" value="WAQ91773.1"/>
    <property type="molecule type" value="Genomic_DNA"/>
</dbReference>
<feature type="region of interest" description="Disordered" evidence="1">
    <location>
        <begin position="87"/>
        <end position="161"/>
    </location>
</feature>
<protein>
    <submittedName>
        <fullName evidence="2">Uncharacterized protein</fullName>
    </submittedName>
</protein>
<sequence length="185" mass="19355">MERLLSGGDGREDPSQQSLARSGAAKHVDWRLYSAVQRQLVAAQARRRRAHLLRPAGAAISRLQAAGRARAGGGTLRVHGGWPVLAIRGAEQPAPSAATPSSASASCSPAHSTSQTRPSGEEGEERLSGGSAQTSSQPRQRNSGNPATGPSSSLGRSSRPGRRRLCLWQTCYAIAGKTARVSRDA</sequence>
<accession>A0ABY7D3S6</accession>
<gene>
    <name evidence="2" type="ORF">PtA15_15A165</name>
</gene>
<evidence type="ECO:0000256" key="1">
    <source>
        <dbReference type="SAM" id="MobiDB-lite"/>
    </source>
</evidence>
<dbReference type="Proteomes" id="UP001164743">
    <property type="component" value="Chromosome 15A"/>
</dbReference>
<organism evidence="2 3">
    <name type="scientific">Puccinia triticina</name>
    <dbReference type="NCBI Taxonomy" id="208348"/>
    <lineage>
        <taxon>Eukaryota</taxon>
        <taxon>Fungi</taxon>
        <taxon>Dikarya</taxon>
        <taxon>Basidiomycota</taxon>
        <taxon>Pucciniomycotina</taxon>
        <taxon>Pucciniomycetes</taxon>
        <taxon>Pucciniales</taxon>
        <taxon>Pucciniaceae</taxon>
        <taxon>Puccinia</taxon>
    </lineage>
</organism>
<feature type="compositionally biased region" description="Low complexity" evidence="1">
    <location>
        <begin position="93"/>
        <end position="114"/>
    </location>
</feature>
<name>A0ABY7D3S6_9BASI</name>
<reference evidence="2" key="1">
    <citation type="submission" date="2022-10" db="EMBL/GenBank/DDBJ databases">
        <title>Puccinia triticina Genome sequencing and assembly.</title>
        <authorList>
            <person name="Li C."/>
        </authorList>
    </citation>
    <scope>NUCLEOTIDE SEQUENCE</scope>
    <source>
        <strain evidence="2">Pt15</strain>
    </source>
</reference>
<feature type="region of interest" description="Disordered" evidence="1">
    <location>
        <begin position="1"/>
        <end position="24"/>
    </location>
</feature>
<keyword evidence="3" id="KW-1185">Reference proteome</keyword>
<feature type="compositionally biased region" description="Polar residues" evidence="1">
    <location>
        <begin position="132"/>
        <end position="148"/>
    </location>
</feature>
<dbReference type="GeneID" id="77804238"/>
<dbReference type="RefSeq" id="XP_053027328.1">
    <property type="nucleotide sequence ID" value="XM_053163343.1"/>
</dbReference>
<feature type="compositionally biased region" description="Basic and acidic residues" evidence="1">
    <location>
        <begin position="1"/>
        <end position="14"/>
    </location>
</feature>
<evidence type="ECO:0000313" key="2">
    <source>
        <dbReference type="EMBL" id="WAQ91773.1"/>
    </source>
</evidence>
<feature type="compositionally biased region" description="Low complexity" evidence="1">
    <location>
        <begin position="149"/>
        <end position="158"/>
    </location>
</feature>